<comment type="caution">
    <text evidence="4">The sequence shown here is derived from an EMBL/GenBank/DDBJ whole genome shotgun (WGS) entry which is preliminary data.</text>
</comment>
<accession>A0AAV7ZV70</accession>
<dbReference type="SMART" id="SM00343">
    <property type="entry name" value="ZnF_C2HC"/>
    <property type="match status" value="2"/>
</dbReference>
<dbReference type="PROSITE" id="PS50158">
    <property type="entry name" value="ZF_CCHC"/>
    <property type="match status" value="1"/>
</dbReference>
<sequence>MTNDLLPILTDLYHSPISTTTKSKKKTPNPRKRSSSSKEKHKGIKDPKTPSQSKSRRKNIHKNKKEKEKEKETREKKHSSHSKESQNSRHSRHSRQSRHSKDSKNRSSLRMNSKKQESPKNFIARYFQPSNPDIKCFKCGKNGHMARDCPPRKNSRSSLNRNTQRSKKDDPKHNNKNDNKNNNENNQSKNLTVCRIYCGNCGMRGHRIGNCQEPKFDHLTKIYEIDQKYHPKTSNTDL</sequence>
<dbReference type="Gene3D" id="4.10.60.10">
    <property type="entry name" value="Zinc finger, CCHC-type"/>
    <property type="match status" value="1"/>
</dbReference>
<feature type="region of interest" description="Disordered" evidence="2">
    <location>
        <begin position="1"/>
        <end position="121"/>
    </location>
</feature>
<dbReference type="EMBL" id="JANTQA010000023">
    <property type="protein sequence ID" value="KAJ3445876.1"/>
    <property type="molecule type" value="Genomic_DNA"/>
</dbReference>
<feature type="compositionally biased region" description="Basic residues" evidence="2">
    <location>
        <begin position="89"/>
        <end position="98"/>
    </location>
</feature>
<keyword evidence="1" id="KW-0479">Metal-binding</keyword>
<organism evidence="4 5">
    <name type="scientific">Anaeramoeba flamelloides</name>
    <dbReference type="NCBI Taxonomy" id="1746091"/>
    <lineage>
        <taxon>Eukaryota</taxon>
        <taxon>Metamonada</taxon>
        <taxon>Anaeramoebidae</taxon>
        <taxon>Anaeramoeba</taxon>
    </lineage>
</organism>
<feature type="compositionally biased region" description="Basic and acidic residues" evidence="2">
    <location>
        <begin position="166"/>
        <end position="181"/>
    </location>
</feature>
<keyword evidence="1" id="KW-0862">Zinc</keyword>
<dbReference type="Proteomes" id="UP001146793">
    <property type="component" value="Unassembled WGS sequence"/>
</dbReference>
<evidence type="ECO:0000313" key="4">
    <source>
        <dbReference type="EMBL" id="KAJ3445876.1"/>
    </source>
</evidence>
<dbReference type="Pfam" id="PF00098">
    <property type="entry name" value="zf-CCHC"/>
    <property type="match status" value="1"/>
</dbReference>
<feature type="region of interest" description="Disordered" evidence="2">
    <location>
        <begin position="145"/>
        <end position="186"/>
    </location>
</feature>
<dbReference type="InterPro" id="IPR001878">
    <property type="entry name" value="Znf_CCHC"/>
</dbReference>
<proteinExistence type="predicted"/>
<reference evidence="4" key="1">
    <citation type="submission" date="2022-08" db="EMBL/GenBank/DDBJ databases">
        <title>Novel sulphate-reducing endosymbionts in the free-living metamonad Anaeramoeba.</title>
        <authorList>
            <person name="Jerlstrom-Hultqvist J."/>
            <person name="Cepicka I."/>
            <person name="Gallot-Lavallee L."/>
            <person name="Salas-Leiva D."/>
            <person name="Curtis B.A."/>
            <person name="Zahonova K."/>
            <person name="Pipaliya S."/>
            <person name="Dacks J."/>
            <person name="Roger A.J."/>
        </authorList>
    </citation>
    <scope>NUCLEOTIDE SEQUENCE</scope>
    <source>
        <strain evidence="4">Busselton2</strain>
    </source>
</reference>
<dbReference type="InterPro" id="IPR036875">
    <property type="entry name" value="Znf_CCHC_sf"/>
</dbReference>
<protein>
    <submittedName>
        <fullName evidence="4">Cellular nucleic acid-binding protein</fullName>
    </submittedName>
</protein>
<feature type="compositionally biased region" description="Basic residues" evidence="2">
    <location>
        <begin position="22"/>
        <end position="43"/>
    </location>
</feature>
<evidence type="ECO:0000313" key="5">
    <source>
        <dbReference type="Proteomes" id="UP001146793"/>
    </source>
</evidence>
<evidence type="ECO:0000256" key="1">
    <source>
        <dbReference type="PROSITE-ProRule" id="PRU00047"/>
    </source>
</evidence>
<evidence type="ECO:0000256" key="2">
    <source>
        <dbReference type="SAM" id="MobiDB-lite"/>
    </source>
</evidence>
<evidence type="ECO:0000259" key="3">
    <source>
        <dbReference type="PROSITE" id="PS50158"/>
    </source>
</evidence>
<keyword evidence="1" id="KW-0863">Zinc-finger</keyword>
<gene>
    <name evidence="4" type="ORF">M0812_11764</name>
</gene>
<name>A0AAV7ZV70_9EUKA</name>
<dbReference type="AlphaFoldDB" id="A0AAV7ZV70"/>
<dbReference type="SUPFAM" id="SSF57756">
    <property type="entry name" value="Retrovirus zinc finger-like domains"/>
    <property type="match status" value="1"/>
</dbReference>
<dbReference type="GO" id="GO:0003676">
    <property type="term" value="F:nucleic acid binding"/>
    <property type="evidence" value="ECO:0007669"/>
    <property type="project" value="InterPro"/>
</dbReference>
<feature type="compositionally biased region" description="Basic residues" evidence="2">
    <location>
        <begin position="54"/>
        <end position="64"/>
    </location>
</feature>
<dbReference type="GO" id="GO:0008270">
    <property type="term" value="F:zinc ion binding"/>
    <property type="evidence" value="ECO:0007669"/>
    <property type="project" value="UniProtKB-KW"/>
</dbReference>
<feature type="domain" description="CCHC-type" evidence="3">
    <location>
        <begin position="135"/>
        <end position="150"/>
    </location>
</feature>
<feature type="compositionally biased region" description="Basic and acidic residues" evidence="2">
    <location>
        <begin position="65"/>
        <end position="87"/>
    </location>
</feature>